<keyword evidence="2" id="KW-1185">Reference proteome</keyword>
<proteinExistence type="predicted"/>
<dbReference type="Gene3D" id="1.25.40.10">
    <property type="entry name" value="Tetratricopeptide repeat domain"/>
    <property type="match status" value="1"/>
</dbReference>
<organism evidence="1 2">
    <name type="scientific">Nocardiopsis exhalans</name>
    <dbReference type="NCBI Taxonomy" id="163604"/>
    <lineage>
        <taxon>Bacteria</taxon>
        <taxon>Bacillati</taxon>
        <taxon>Actinomycetota</taxon>
        <taxon>Actinomycetes</taxon>
        <taxon>Streptosporangiales</taxon>
        <taxon>Nocardiopsidaceae</taxon>
        <taxon>Nocardiopsis</taxon>
    </lineage>
</organism>
<dbReference type="Pfam" id="PF13424">
    <property type="entry name" value="TPR_12"/>
    <property type="match status" value="1"/>
</dbReference>
<dbReference type="SUPFAM" id="SSF48452">
    <property type="entry name" value="TPR-like"/>
    <property type="match status" value="1"/>
</dbReference>
<dbReference type="RefSeq" id="WP_254419739.1">
    <property type="nucleotide sequence ID" value="NZ_BAAAJB010000038.1"/>
</dbReference>
<accession>A0ABY5DAE4</accession>
<dbReference type="InterPro" id="IPR011990">
    <property type="entry name" value="TPR-like_helical_dom_sf"/>
</dbReference>
<protein>
    <submittedName>
        <fullName evidence="1">Tetratricopeptide repeat protein</fullName>
    </submittedName>
</protein>
<evidence type="ECO:0000313" key="2">
    <source>
        <dbReference type="Proteomes" id="UP001055940"/>
    </source>
</evidence>
<evidence type="ECO:0000313" key="1">
    <source>
        <dbReference type="EMBL" id="USY20706.1"/>
    </source>
</evidence>
<reference evidence="1" key="1">
    <citation type="submission" date="2022-06" db="EMBL/GenBank/DDBJ databases">
        <authorList>
            <person name="Ping M."/>
        </authorList>
    </citation>
    <scope>NUCLEOTIDE SEQUENCE</scope>
    <source>
        <strain evidence="1">JCM11759T</strain>
    </source>
</reference>
<gene>
    <name evidence="1" type="ORF">NE857_03350</name>
</gene>
<name>A0ABY5DAE4_9ACTN</name>
<dbReference type="Proteomes" id="UP001055940">
    <property type="component" value="Chromosome"/>
</dbReference>
<dbReference type="EMBL" id="CP099837">
    <property type="protein sequence ID" value="USY20706.1"/>
    <property type="molecule type" value="Genomic_DNA"/>
</dbReference>
<sequence length="555" mass="60398">MGHAHLPEDPDQLTALWRTTTADSRLLVVIENCTPNAALGLFPAGAECAGIATAHRGLNNLVAAGGRFVRLAALSDSTVGELIALLIDRPVPAPLLQHAVTSTGGMPLAATLTAAVLARNLHTPLAETEQESLVPDRITQILSEFPEQAASAAALVAGFPGPSVPTDMAASFLGTTTDDAHHILRELVDAALLLDLGQGRYAVHDQVRAPLMHQLTSELRTRMVDQIAEFYRVRSAAVDLVLNPWRWRADNEGAQLAREAQSRGPWFASQNQALAWMDGEIDNLIASARMLHRLGRPEVWMIVDHLGTYVVRRKPVVARELYEWGVESARATDDGRALGLMLQRLSTTLHPDWQAALDLNEEAKTVYKRAAFLQGVASAYESIGSLLGHLGRLDEAEEAQLTSLRLHEEIGNPRGAAFQLRRLGEIYARQGRREEAQKAFASSCRSLLLKLDTPDIYQATRSAQGMIGLLLDQDDSALLPVVEVLALQGLASTQVTDSHVQEASLHLELAKLARVRQERASEISHLQQAVRPLHPGHPVVDQATARLSELGELTQ</sequence>